<evidence type="ECO:0000313" key="4">
    <source>
        <dbReference type="Proteomes" id="UP000288972"/>
    </source>
</evidence>
<organism evidence="3 4">
    <name type="scientific">Bradyrhizobium guangzhouense</name>
    <dbReference type="NCBI Taxonomy" id="1325095"/>
    <lineage>
        <taxon>Bacteria</taxon>
        <taxon>Pseudomonadati</taxon>
        <taxon>Pseudomonadota</taxon>
        <taxon>Alphaproteobacteria</taxon>
        <taxon>Hyphomicrobiales</taxon>
        <taxon>Nitrobacteraceae</taxon>
        <taxon>Bradyrhizobium</taxon>
    </lineage>
</organism>
<dbReference type="EMBL" id="CP030053">
    <property type="protein sequence ID" value="QAU48849.1"/>
    <property type="molecule type" value="Genomic_DNA"/>
</dbReference>
<sequence>MRKFITNIIERVSRFIGRRPHVAADPMLCTVDGESGIRIPPGRLDTALLTSAGIRINGIRYHDAALAELPLKSGSSRRIPIKWDPSDASYIKVLDRALPGEIKWITVQAVDLPTKMSFAEYARLREFARSQGIAFGTETERSEALERLKSHWERLAGLSPLRAHRIASEWDGPVADEIDTLPATEDMPLAPESRPRARKPRKAALLKAKRTKSRKAAEAKTKVPTRISRAKRK</sequence>
<dbReference type="Proteomes" id="UP000288972">
    <property type="component" value="Chromosome"/>
</dbReference>
<feature type="region of interest" description="Disordered" evidence="1">
    <location>
        <begin position="181"/>
        <end position="233"/>
    </location>
</feature>
<dbReference type="KEGG" id="bgz:XH91_28165"/>
<evidence type="ECO:0000313" key="3">
    <source>
        <dbReference type="EMBL" id="QAU48849.1"/>
    </source>
</evidence>
<dbReference type="InterPro" id="IPR015378">
    <property type="entry name" value="Transposase-like_Mu_C"/>
</dbReference>
<dbReference type="Pfam" id="PF09299">
    <property type="entry name" value="Mu-transpos_C"/>
    <property type="match status" value="1"/>
</dbReference>
<proteinExistence type="predicted"/>
<accession>A0AAE6CAM4</accession>
<protein>
    <recommendedName>
        <fullName evidence="2">Transposase-like Mu C-terminal domain-containing protein</fullName>
    </recommendedName>
</protein>
<gene>
    <name evidence="3" type="ORF">XH91_28165</name>
</gene>
<feature type="compositionally biased region" description="Basic residues" evidence="1">
    <location>
        <begin position="196"/>
        <end position="214"/>
    </location>
</feature>
<feature type="domain" description="Transposase-like Mu C-terminal" evidence="2">
    <location>
        <begin position="50"/>
        <end position="95"/>
    </location>
</feature>
<reference evidence="3 4" key="1">
    <citation type="submission" date="2018-06" db="EMBL/GenBank/DDBJ databases">
        <title>Comparative genomics of rhizobia nodulating Arachis hypogaea in China.</title>
        <authorList>
            <person name="Li Y."/>
        </authorList>
    </citation>
    <scope>NUCLEOTIDE SEQUENCE [LARGE SCALE GENOMIC DNA]</scope>
    <source>
        <strain evidence="3 4">CCBAU 51670</strain>
    </source>
</reference>
<evidence type="ECO:0000259" key="2">
    <source>
        <dbReference type="Pfam" id="PF09299"/>
    </source>
</evidence>
<dbReference type="RefSeq" id="WP_128953606.1">
    <property type="nucleotide sequence ID" value="NZ_CP030053.1"/>
</dbReference>
<dbReference type="AlphaFoldDB" id="A0AAE6CAM4"/>
<evidence type="ECO:0000256" key="1">
    <source>
        <dbReference type="SAM" id="MobiDB-lite"/>
    </source>
</evidence>
<name>A0AAE6CAM4_9BRAD</name>